<dbReference type="Proteomes" id="UP000694555">
    <property type="component" value="Unplaced"/>
</dbReference>
<dbReference type="Gene3D" id="3.30.40.10">
    <property type="entry name" value="Zinc/RING finger domain, C3HC4 (zinc finger)"/>
    <property type="match status" value="1"/>
</dbReference>
<keyword evidence="7" id="KW-0804">Transcription</keyword>
<dbReference type="AlphaFoldDB" id="A0A8C0ATD7"/>
<dbReference type="GO" id="GO:0010468">
    <property type="term" value="P:regulation of gene expression"/>
    <property type="evidence" value="ECO:0007669"/>
    <property type="project" value="UniProtKB-ARBA"/>
</dbReference>
<evidence type="ECO:0000256" key="10">
    <source>
        <dbReference type="ARBA" id="ARBA00061956"/>
    </source>
</evidence>
<name>A0A8C0ATD7_9AVES</name>
<keyword evidence="5" id="KW-0862">Zinc</keyword>
<dbReference type="InterPro" id="IPR001841">
    <property type="entry name" value="Znf_RING"/>
</dbReference>
<dbReference type="InterPro" id="IPR017907">
    <property type="entry name" value="Znf_RING_CS"/>
</dbReference>
<reference evidence="15" key="2">
    <citation type="submission" date="2025-09" db="UniProtKB">
        <authorList>
            <consortium name="Ensembl"/>
        </authorList>
    </citation>
    <scope>IDENTIFICATION</scope>
</reference>
<dbReference type="Gene3D" id="3.10.20.90">
    <property type="entry name" value="Phosphatidylinositol 3-kinase Catalytic Subunit, Chain A, domain 1"/>
    <property type="match status" value="1"/>
</dbReference>
<evidence type="ECO:0000256" key="12">
    <source>
        <dbReference type="PROSITE-ProRule" id="PRU00175"/>
    </source>
</evidence>
<keyword evidence="16" id="KW-1185">Reference proteome</keyword>
<dbReference type="Pfam" id="PF13923">
    <property type="entry name" value="zf-C3HC4_2"/>
    <property type="match status" value="1"/>
</dbReference>
<dbReference type="InterPro" id="IPR013083">
    <property type="entry name" value="Znf_RING/FYVE/PHD"/>
</dbReference>
<proteinExistence type="predicted"/>
<evidence type="ECO:0000259" key="14">
    <source>
        <dbReference type="PROSITE" id="PS50089"/>
    </source>
</evidence>
<dbReference type="GO" id="GO:0008270">
    <property type="term" value="F:zinc ion binding"/>
    <property type="evidence" value="ECO:0007669"/>
    <property type="project" value="UniProtKB-KW"/>
</dbReference>
<evidence type="ECO:0000313" key="15">
    <source>
        <dbReference type="Ensembl" id="ENSBJAP00000006818.1"/>
    </source>
</evidence>
<evidence type="ECO:0000256" key="9">
    <source>
        <dbReference type="ARBA" id="ARBA00059948"/>
    </source>
</evidence>
<evidence type="ECO:0000256" key="1">
    <source>
        <dbReference type="ARBA" id="ARBA00004642"/>
    </source>
</evidence>
<dbReference type="SUPFAM" id="SSF57850">
    <property type="entry name" value="RING/U-box"/>
    <property type="match status" value="1"/>
</dbReference>
<dbReference type="Ensembl" id="ENSBJAT00000007019.1">
    <property type="protein sequence ID" value="ENSBJAP00000006818.1"/>
    <property type="gene ID" value="ENSBJAG00000004871.1"/>
</dbReference>
<keyword evidence="2" id="KW-0678">Repressor</keyword>
<feature type="compositionally biased region" description="Basic and acidic residues" evidence="13">
    <location>
        <begin position="110"/>
        <end position="120"/>
    </location>
</feature>
<dbReference type="Pfam" id="PF16207">
    <property type="entry name" value="RAWUL"/>
    <property type="match status" value="1"/>
</dbReference>
<dbReference type="GO" id="GO:0031519">
    <property type="term" value="C:PcG protein complex"/>
    <property type="evidence" value="ECO:0007669"/>
    <property type="project" value="UniProtKB-ARBA"/>
</dbReference>
<keyword evidence="3" id="KW-0479">Metal-binding</keyword>
<comment type="subunit">
    <text evidence="10">Component of a PRC1-like complex that contains PCGF5, RNF2 and UBE2D3. Interacts with RNF2; the interaction is direct. Interacts with CBX6, CBX7 and CBX8. Interacts with AUTS2; the interaction is direct. Identified in a complex that contains AUTS2, PCGF5, CSNK2B and RNF2.</text>
</comment>
<accession>A0A8C0ATD7</accession>
<evidence type="ECO:0000256" key="13">
    <source>
        <dbReference type="SAM" id="MobiDB-lite"/>
    </source>
</evidence>
<dbReference type="FunFam" id="3.30.40.10:FF:000118">
    <property type="entry name" value="Putative polycomb group RING finger protein 5"/>
    <property type="match status" value="1"/>
</dbReference>
<sequence>MATQRKHLVKDFNPHITCYICKGYLIKPTTVTECLHTFCKTCIVQHFEDSNDCPRCGNQVHETNPLEMLRLDNTLEEIIFKLVPGLREQELQREIEFWKKNKPQENGQDESPKADKPKVDEECDENEEDKDYHRSDPQIAICLDCLRNNGQSGDNVVKGLMKKFIRCSTRVTVGTIKKFLSLKLKLPSSYELDVLCNGEIMGKDHTMEFIYMTRWRLRGENVNAVILLIKDVLVYLLERVYKLSQLGRKYILWPFKKPLFKNAFCMFSGCLMLNRMSETLQHVYCVDSET</sequence>
<dbReference type="InterPro" id="IPR051507">
    <property type="entry name" value="PcG_RING_finger"/>
</dbReference>
<evidence type="ECO:0000256" key="5">
    <source>
        <dbReference type="ARBA" id="ARBA00022833"/>
    </source>
</evidence>
<comment type="function">
    <text evidence="9">Component of a Polycomb group (PcG) multiprotein PRC1-like complex, a complex class required to maintain the transcriptionally repressive state of many genes, including Hox genes, throughout development. PcG PRC1 complex acts via chromatin remodeling and modification of histones; it mediates monoubiquitination of histone H2A 'Lys-119', rendering chromatin heritably changed in its expressibility. Within the PRC1-like complex, regulates RNF2 ubiquitin ligase activity. Plays a redundant role with PCGF3 as part of a PRC1-like complex that mediates monoubiquitination of histone H2A 'Lys-119' on the X chromosome and is required for normal silencing of one copy of the X chromosome in XX females.</text>
</comment>
<keyword evidence="8" id="KW-0539">Nucleus</keyword>
<organism evidence="15 16">
    <name type="scientific">Buteo japonicus</name>
    <dbReference type="NCBI Taxonomy" id="224669"/>
    <lineage>
        <taxon>Eukaryota</taxon>
        <taxon>Metazoa</taxon>
        <taxon>Chordata</taxon>
        <taxon>Craniata</taxon>
        <taxon>Vertebrata</taxon>
        <taxon>Euteleostomi</taxon>
        <taxon>Archelosauria</taxon>
        <taxon>Archosauria</taxon>
        <taxon>Dinosauria</taxon>
        <taxon>Saurischia</taxon>
        <taxon>Theropoda</taxon>
        <taxon>Coelurosauria</taxon>
        <taxon>Aves</taxon>
        <taxon>Neognathae</taxon>
        <taxon>Neoaves</taxon>
        <taxon>Telluraves</taxon>
        <taxon>Accipitrimorphae</taxon>
        <taxon>Accipitriformes</taxon>
        <taxon>Accipitridae</taxon>
        <taxon>Accipitrinae</taxon>
        <taxon>Buteo</taxon>
    </lineage>
</organism>
<comment type="subcellular location">
    <subcellularLocation>
        <location evidence="1">Nucleus</location>
        <location evidence="1">Nucleoplasm</location>
    </subcellularLocation>
</comment>
<dbReference type="PANTHER" id="PTHR45893">
    <property type="entry name" value="POLYCOMB GROUP RING FINGER PROTEIN"/>
    <property type="match status" value="1"/>
</dbReference>
<evidence type="ECO:0000256" key="6">
    <source>
        <dbReference type="ARBA" id="ARBA00023015"/>
    </source>
</evidence>
<evidence type="ECO:0000256" key="4">
    <source>
        <dbReference type="ARBA" id="ARBA00022771"/>
    </source>
</evidence>
<evidence type="ECO:0000256" key="11">
    <source>
        <dbReference type="ARBA" id="ARBA00072769"/>
    </source>
</evidence>
<dbReference type="PROSITE" id="PS00518">
    <property type="entry name" value="ZF_RING_1"/>
    <property type="match status" value="1"/>
</dbReference>
<evidence type="ECO:0000313" key="16">
    <source>
        <dbReference type="Proteomes" id="UP000694555"/>
    </source>
</evidence>
<evidence type="ECO:0000256" key="3">
    <source>
        <dbReference type="ARBA" id="ARBA00022723"/>
    </source>
</evidence>
<dbReference type="CDD" id="cd16737">
    <property type="entry name" value="RING-HC_PCGF5"/>
    <property type="match status" value="1"/>
</dbReference>
<dbReference type="FunFam" id="3.10.20.90:FF:000088">
    <property type="entry name" value="polycomb group RING finger protein 5 isoform X1"/>
    <property type="match status" value="1"/>
</dbReference>
<feature type="domain" description="RING-type" evidence="14">
    <location>
        <begin position="18"/>
        <end position="56"/>
    </location>
</feature>
<keyword evidence="6" id="KW-0805">Transcription regulation</keyword>
<evidence type="ECO:0000256" key="7">
    <source>
        <dbReference type="ARBA" id="ARBA00023163"/>
    </source>
</evidence>
<dbReference type="SMART" id="SM00184">
    <property type="entry name" value="RING"/>
    <property type="match status" value="1"/>
</dbReference>
<dbReference type="PROSITE" id="PS50089">
    <property type="entry name" value="ZF_RING_2"/>
    <property type="match status" value="1"/>
</dbReference>
<keyword evidence="4 12" id="KW-0863">Zinc-finger</keyword>
<feature type="region of interest" description="Disordered" evidence="13">
    <location>
        <begin position="99"/>
        <end position="132"/>
    </location>
</feature>
<dbReference type="InterPro" id="IPR032443">
    <property type="entry name" value="RAWUL"/>
</dbReference>
<reference evidence="15" key="1">
    <citation type="submission" date="2025-08" db="UniProtKB">
        <authorList>
            <consortium name="Ensembl"/>
        </authorList>
    </citation>
    <scope>IDENTIFICATION</scope>
</reference>
<dbReference type="GO" id="GO:0005654">
    <property type="term" value="C:nucleoplasm"/>
    <property type="evidence" value="ECO:0007669"/>
    <property type="project" value="UniProtKB-SubCell"/>
</dbReference>
<evidence type="ECO:0000256" key="8">
    <source>
        <dbReference type="ARBA" id="ARBA00023242"/>
    </source>
</evidence>
<dbReference type="CDD" id="cd17084">
    <property type="entry name" value="RAWUL_PCGF5"/>
    <property type="match status" value="1"/>
</dbReference>
<protein>
    <recommendedName>
        <fullName evidence="11">Polycomb group RING finger protein 5</fullName>
    </recommendedName>
</protein>
<evidence type="ECO:0000256" key="2">
    <source>
        <dbReference type="ARBA" id="ARBA00022491"/>
    </source>
</evidence>